<comment type="caution">
    <text evidence="6">The sequence shown here is derived from an EMBL/GenBank/DDBJ whole genome shotgun (WGS) entry which is preliminary data.</text>
</comment>
<dbReference type="Proteomes" id="UP000324629">
    <property type="component" value="Unassembled WGS sequence"/>
</dbReference>
<comment type="similarity">
    <text evidence="2">Belongs to the MCMBP family.</text>
</comment>
<comment type="subcellular location">
    <subcellularLocation>
        <location evidence="1">Nucleus</location>
    </subcellularLocation>
</comment>
<keyword evidence="4" id="KW-0539">Nucleus</keyword>
<sequence>MVILFVYRVWYKICSTLNYSWMTSESTQLVVWNGDLSDFAILVLSSWTMQKTLAMFTFPNDSPFILFLFQVNLRGSNQYPFWQNRLSRCNYVPCPTEVGVKRSMFPEDRDIPTEAKKAKGRETSSSKLKPGKQFPLLEEEEDETKIGVLVRVYDEMKDVLKINELVHVYGILEHARLGSVFPPEDFAPEEKGPEAIPRVHSIVLKRLRHNNPLLMETVLHTKSLEPSFPKFLTEPLGRLRTSSARGDLFSSLLGCFKGDALAAEYTLLHLISSGIHSDRTADSPYPNTLPALNIVCPLTVNHGATTGGIVKSTENPSSLLVNRLRLLLPCLLTQVAPIQLTLESLNNGPSLMPIRDAAKGALDAGRLQLPDGTEVFVDETGMTTGQLQPRGLLNLRALSLLATKQRVPYDFQFYSQDWKTKCSVLIISTGPSLIKPTLTVPWVEEPDLIPHDFVYDQSDLKWTDIRKFITIVATSDKEYSIEPSLQKRVNEDFVTWRRDKETYIDADDFAVMLCLLRLRCLAYDEDEATLEQWEKVCELEKQRRGRLAASKNQVATT</sequence>
<evidence type="ECO:0000256" key="4">
    <source>
        <dbReference type="ARBA" id="ARBA00023242"/>
    </source>
</evidence>
<accession>A0A5J4NK13</accession>
<name>A0A5J4NK13_9TREM</name>
<dbReference type="GO" id="GO:0006261">
    <property type="term" value="P:DNA-templated DNA replication"/>
    <property type="evidence" value="ECO:0007669"/>
    <property type="project" value="TreeGrafter"/>
</dbReference>
<keyword evidence="7" id="KW-1185">Reference proteome</keyword>
<reference evidence="6 7" key="1">
    <citation type="journal article" date="2019" name="Gigascience">
        <title>Whole-genome sequence of the oriental lung fluke Paragonimus westermani.</title>
        <authorList>
            <person name="Oey H."/>
            <person name="Zakrzewski M."/>
            <person name="Narain K."/>
            <person name="Devi K.R."/>
            <person name="Agatsuma T."/>
            <person name="Nawaratna S."/>
            <person name="Gobert G.N."/>
            <person name="Jones M.K."/>
            <person name="Ragan M.A."/>
            <person name="McManus D.P."/>
            <person name="Krause L."/>
        </authorList>
    </citation>
    <scope>NUCLEOTIDE SEQUENCE [LARGE SCALE GENOMIC DNA]</scope>
    <source>
        <strain evidence="6 7">IND2009</strain>
    </source>
</reference>
<evidence type="ECO:0000256" key="2">
    <source>
        <dbReference type="ARBA" id="ARBA00007925"/>
    </source>
</evidence>
<feature type="region of interest" description="Disordered" evidence="5">
    <location>
        <begin position="111"/>
        <end position="130"/>
    </location>
</feature>
<evidence type="ECO:0000256" key="1">
    <source>
        <dbReference type="ARBA" id="ARBA00004123"/>
    </source>
</evidence>
<evidence type="ECO:0000313" key="7">
    <source>
        <dbReference type="Proteomes" id="UP000324629"/>
    </source>
</evidence>
<dbReference type="AlphaFoldDB" id="A0A5J4NK13"/>
<gene>
    <name evidence="6" type="ORF">DEA37_0013313</name>
</gene>
<dbReference type="GO" id="GO:0005634">
    <property type="term" value="C:nucleus"/>
    <property type="evidence" value="ECO:0007669"/>
    <property type="project" value="UniProtKB-SubCell"/>
</dbReference>
<evidence type="ECO:0000313" key="6">
    <source>
        <dbReference type="EMBL" id="KAA3675895.1"/>
    </source>
</evidence>
<dbReference type="GO" id="GO:0003682">
    <property type="term" value="F:chromatin binding"/>
    <property type="evidence" value="ECO:0007669"/>
    <property type="project" value="TreeGrafter"/>
</dbReference>
<organism evidence="6 7">
    <name type="scientific">Paragonimus westermani</name>
    <dbReference type="NCBI Taxonomy" id="34504"/>
    <lineage>
        <taxon>Eukaryota</taxon>
        <taxon>Metazoa</taxon>
        <taxon>Spiralia</taxon>
        <taxon>Lophotrochozoa</taxon>
        <taxon>Platyhelminthes</taxon>
        <taxon>Trematoda</taxon>
        <taxon>Digenea</taxon>
        <taxon>Plagiorchiida</taxon>
        <taxon>Troglotremata</taxon>
        <taxon>Troglotrematidae</taxon>
        <taxon>Paragonimus</taxon>
    </lineage>
</organism>
<dbReference type="Pfam" id="PF09739">
    <property type="entry name" value="MCM_bind"/>
    <property type="match status" value="1"/>
</dbReference>
<evidence type="ECO:0000256" key="3">
    <source>
        <dbReference type="ARBA" id="ARBA00015405"/>
    </source>
</evidence>
<dbReference type="EMBL" id="QNGE01002257">
    <property type="protein sequence ID" value="KAA3675895.1"/>
    <property type="molecule type" value="Genomic_DNA"/>
</dbReference>
<dbReference type="PANTHER" id="PTHR13489:SF0">
    <property type="entry name" value="MINI-CHROMOSOME MAINTENANCE COMPLEX-BINDING PROTEIN"/>
    <property type="match status" value="1"/>
</dbReference>
<feature type="compositionally biased region" description="Basic and acidic residues" evidence="5">
    <location>
        <begin position="111"/>
        <end position="124"/>
    </location>
</feature>
<proteinExistence type="inferred from homology"/>
<dbReference type="PANTHER" id="PTHR13489">
    <property type="entry name" value="MINI-CHROMOSOME MAINTENANCE COMPLEX-BINDING PROTEIN"/>
    <property type="match status" value="1"/>
</dbReference>
<protein>
    <recommendedName>
        <fullName evidence="3">Mini-chromosome maintenance complex-binding protein</fullName>
    </recommendedName>
</protein>
<dbReference type="InterPro" id="IPR019140">
    <property type="entry name" value="MCM_complex-bd"/>
</dbReference>
<evidence type="ECO:0000256" key="5">
    <source>
        <dbReference type="SAM" id="MobiDB-lite"/>
    </source>
</evidence>